<reference evidence="1" key="1">
    <citation type="journal article" date="2014" name="Front. Microbiol.">
        <title>High frequency of phylogenetically diverse reductive dehalogenase-homologous genes in deep subseafloor sedimentary metagenomes.</title>
        <authorList>
            <person name="Kawai M."/>
            <person name="Futagami T."/>
            <person name="Toyoda A."/>
            <person name="Takaki Y."/>
            <person name="Nishi S."/>
            <person name="Hori S."/>
            <person name="Arai W."/>
            <person name="Tsubouchi T."/>
            <person name="Morono Y."/>
            <person name="Uchiyama I."/>
            <person name="Ito T."/>
            <person name="Fujiyama A."/>
            <person name="Inagaki F."/>
            <person name="Takami H."/>
        </authorList>
    </citation>
    <scope>NUCLEOTIDE SEQUENCE</scope>
    <source>
        <strain evidence="1">Expedition CK06-06</strain>
    </source>
</reference>
<sequence length="35" mass="4157">ERGLEPLFVDSKSTVLPLDDSPIRLRLNYIYLFYI</sequence>
<accession>X1DAE2</accession>
<name>X1DAE2_9ZZZZ</name>
<proteinExistence type="predicted"/>
<protein>
    <submittedName>
        <fullName evidence="1">Uncharacterized protein</fullName>
    </submittedName>
</protein>
<comment type="caution">
    <text evidence="1">The sequence shown here is derived from an EMBL/GenBank/DDBJ whole genome shotgun (WGS) entry which is preliminary data.</text>
</comment>
<dbReference type="EMBL" id="BART01031853">
    <property type="protein sequence ID" value="GAH17746.1"/>
    <property type="molecule type" value="Genomic_DNA"/>
</dbReference>
<feature type="non-terminal residue" evidence="1">
    <location>
        <position position="1"/>
    </location>
</feature>
<gene>
    <name evidence="1" type="ORF">S01H4_55232</name>
</gene>
<organism evidence="1">
    <name type="scientific">marine sediment metagenome</name>
    <dbReference type="NCBI Taxonomy" id="412755"/>
    <lineage>
        <taxon>unclassified sequences</taxon>
        <taxon>metagenomes</taxon>
        <taxon>ecological metagenomes</taxon>
    </lineage>
</organism>
<dbReference type="AlphaFoldDB" id="X1DAE2"/>
<evidence type="ECO:0000313" key="1">
    <source>
        <dbReference type="EMBL" id="GAH17746.1"/>
    </source>
</evidence>